<evidence type="ECO:0000313" key="4">
    <source>
        <dbReference type="EMBL" id="MFC7299459.1"/>
    </source>
</evidence>
<dbReference type="Pfam" id="PF01556">
    <property type="entry name" value="DnaJ_C"/>
    <property type="match status" value="1"/>
</dbReference>
<dbReference type="PANTHER" id="PTHR43096">
    <property type="entry name" value="DNAJ HOMOLOG 1, MITOCHONDRIAL-RELATED"/>
    <property type="match status" value="1"/>
</dbReference>
<comment type="caution">
    <text evidence="4">The sequence shown here is derived from an EMBL/GenBank/DDBJ whole genome shotgun (WGS) entry which is preliminary data.</text>
</comment>
<dbReference type="InterPro" id="IPR002939">
    <property type="entry name" value="DnaJ_C"/>
</dbReference>
<sequence>MKSKDYYQILGVPRDATQALIKDAYRKLARKYHPDVSREALAELRFKEVGEAYKVLKDPEKRLEYDQISGFFYTRKEVPPQAARSQGFDAKKDTRTDPKTAKTTASRSAPRSDWKTDARADKRSDGNFSGILDEVMGRPNSVPPKHRAINVHGSDQHAKVQIDLEDTFRGTACSISMPTYVTDEYGMPMVSKRTLKVSVPKGIRAGQTLRLAGQGFPGMGEGKAGDLYLEVVIRPHRRYRIQGRDLYFDIPLTSALAAVGTIVNVPTPEGSIQLSIPPGSMPGRKLRLRGKGIPGVSGDAAAGDLYAVIVNVAPPVHTMVAQKAYQALKAAFDFSPRN</sequence>
<dbReference type="PRINTS" id="PR00625">
    <property type="entry name" value="JDOMAIN"/>
</dbReference>
<keyword evidence="1" id="KW-0143">Chaperone</keyword>
<proteinExistence type="predicted"/>
<dbReference type="SUPFAM" id="SSF46565">
    <property type="entry name" value="Chaperone J-domain"/>
    <property type="match status" value="1"/>
</dbReference>
<feature type="region of interest" description="Disordered" evidence="2">
    <location>
        <begin position="79"/>
        <end position="141"/>
    </location>
</feature>
<feature type="compositionally biased region" description="Basic and acidic residues" evidence="2">
    <location>
        <begin position="110"/>
        <end position="125"/>
    </location>
</feature>
<name>A0ABW2J7F9_9BURK</name>
<accession>A0ABW2J7F9</accession>
<evidence type="ECO:0000313" key="5">
    <source>
        <dbReference type="Proteomes" id="UP001596379"/>
    </source>
</evidence>
<dbReference type="CDD" id="cd10747">
    <property type="entry name" value="DnaJ_C"/>
    <property type="match status" value="1"/>
</dbReference>
<dbReference type="Gene3D" id="2.60.260.20">
    <property type="entry name" value="Urease metallochaperone UreE, N-terminal domain"/>
    <property type="match status" value="2"/>
</dbReference>
<feature type="domain" description="J" evidence="3">
    <location>
        <begin position="5"/>
        <end position="69"/>
    </location>
</feature>
<dbReference type="InterPro" id="IPR008971">
    <property type="entry name" value="HSP40/DnaJ_pept-bd"/>
</dbReference>
<dbReference type="PROSITE" id="PS50076">
    <property type="entry name" value="DNAJ_2"/>
    <property type="match status" value="1"/>
</dbReference>
<dbReference type="Gene3D" id="1.10.287.110">
    <property type="entry name" value="DnaJ domain"/>
    <property type="match status" value="1"/>
</dbReference>
<feature type="compositionally biased region" description="Basic and acidic residues" evidence="2">
    <location>
        <begin position="89"/>
        <end position="100"/>
    </location>
</feature>
<protein>
    <submittedName>
        <fullName evidence="4">DnaJ C-terminal domain-containing protein</fullName>
    </submittedName>
</protein>
<evidence type="ECO:0000256" key="1">
    <source>
        <dbReference type="ARBA" id="ARBA00023186"/>
    </source>
</evidence>
<evidence type="ECO:0000259" key="3">
    <source>
        <dbReference type="PROSITE" id="PS50076"/>
    </source>
</evidence>
<dbReference type="EMBL" id="JBHTCC010000003">
    <property type="protein sequence ID" value="MFC7299459.1"/>
    <property type="molecule type" value="Genomic_DNA"/>
</dbReference>
<dbReference type="SMART" id="SM00271">
    <property type="entry name" value="DnaJ"/>
    <property type="match status" value="1"/>
</dbReference>
<gene>
    <name evidence="4" type="ORF">ACFQO0_13525</name>
</gene>
<dbReference type="InterPro" id="IPR036869">
    <property type="entry name" value="J_dom_sf"/>
</dbReference>
<keyword evidence="5" id="KW-1185">Reference proteome</keyword>
<evidence type="ECO:0000256" key="2">
    <source>
        <dbReference type="SAM" id="MobiDB-lite"/>
    </source>
</evidence>
<dbReference type="PANTHER" id="PTHR43096:SF52">
    <property type="entry name" value="DNAJ HOMOLOG 1, MITOCHONDRIAL-RELATED"/>
    <property type="match status" value="1"/>
</dbReference>
<reference evidence="5" key="1">
    <citation type="journal article" date="2019" name="Int. J. Syst. Evol. Microbiol.">
        <title>The Global Catalogue of Microorganisms (GCM) 10K type strain sequencing project: providing services to taxonomists for standard genome sequencing and annotation.</title>
        <authorList>
            <consortium name="The Broad Institute Genomics Platform"/>
            <consortium name="The Broad Institute Genome Sequencing Center for Infectious Disease"/>
            <person name="Wu L."/>
            <person name="Ma J."/>
        </authorList>
    </citation>
    <scope>NUCLEOTIDE SEQUENCE [LARGE SCALE GENOMIC DNA]</scope>
    <source>
        <strain evidence="5">CCUG 36956</strain>
    </source>
</reference>
<dbReference type="Pfam" id="PF00226">
    <property type="entry name" value="DnaJ"/>
    <property type="match status" value="1"/>
</dbReference>
<dbReference type="SUPFAM" id="SSF49493">
    <property type="entry name" value="HSP40/DnaJ peptide-binding domain"/>
    <property type="match status" value="2"/>
</dbReference>
<organism evidence="4 5">
    <name type="scientific">Herminiimonas aquatilis</name>
    <dbReference type="NCBI Taxonomy" id="345342"/>
    <lineage>
        <taxon>Bacteria</taxon>
        <taxon>Pseudomonadati</taxon>
        <taxon>Pseudomonadota</taxon>
        <taxon>Betaproteobacteria</taxon>
        <taxon>Burkholderiales</taxon>
        <taxon>Oxalobacteraceae</taxon>
        <taxon>Herminiimonas</taxon>
    </lineage>
</organism>
<dbReference type="Proteomes" id="UP001596379">
    <property type="component" value="Unassembled WGS sequence"/>
</dbReference>
<dbReference type="CDD" id="cd06257">
    <property type="entry name" value="DnaJ"/>
    <property type="match status" value="1"/>
</dbReference>
<dbReference type="RefSeq" id="WP_382235493.1">
    <property type="nucleotide sequence ID" value="NZ_JBHTCC010000003.1"/>
</dbReference>
<dbReference type="InterPro" id="IPR001623">
    <property type="entry name" value="DnaJ_domain"/>
</dbReference>